<organism evidence="2 3">
    <name type="scientific">Candidatus Ryanbacteria bacterium RIFCSPHIGHO2_01_FULL_45_22</name>
    <dbReference type="NCBI Taxonomy" id="1802114"/>
    <lineage>
        <taxon>Bacteria</taxon>
        <taxon>Candidatus Ryaniibacteriota</taxon>
    </lineage>
</organism>
<feature type="transmembrane region" description="Helical" evidence="1">
    <location>
        <begin position="6"/>
        <end position="27"/>
    </location>
</feature>
<gene>
    <name evidence="2" type="ORF">A2719_05060</name>
</gene>
<dbReference type="PANTHER" id="PTHR43649">
    <property type="entry name" value="ARABINOSE-BINDING PROTEIN-RELATED"/>
    <property type="match status" value="1"/>
</dbReference>
<dbReference type="Pfam" id="PF13416">
    <property type="entry name" value="SBP_bac_8"/>
    <property type="match status" value="1"/>
</dbReference>
<dbReference type="STRING" id="1802114.A2719_05060"/>
<dbReference type="PANTHER" id="PTHR43649:SF12">
    <property type="entry name" value="DIACETYLCHITOBIOSE BINDING PROTEIN DASA"/>
    <property type="match status" value="1"/>
</dbReference>
<proteinExistence type="predicted"/>
<dbReference type="InterPro" id="IPR050490">
    <property type="entry name" value="Bact_solute-bd_prot1"/>
</dbReference>
<evidence type="ECO:0000256" key="1">
    <source>
        <dbReference type="SAM" id="Phobius"/>
    </source>
</evidence>
<evidence type="ECO:0000313" key="2">
    <source>
        <dbReference type="EMBL" id="OGZ44470.1"/>
    </source>
</evidence>
<protein>
    <recommendedName>
        <fullName evidence="4">ABC transporter substrate-binding protein</fullName>
    </recommendedName>
</protein>
<evidence type="ECO:0008006" key="4">
    <source>
        <dbReference type="Google" id="ProtNLM"/>
    </source>
</evidence>
<reference evidence="2 3" key="1">
    <citation type="journal article" date="2016" name="Nat. Commun.">
        <title>Thousands of microbial genomes shed light on interconnected biogeochemical processes in an aquifer system.</title>
        <authorList>
            <person name="Anantharaman K."/>
            <person name="Brown C.T."/>
            <person name="Hug L.A."/>
            <person name="Sharon I."/>
            <person name="Castelle C.J."/>
            <person name="Probst A.J."/>
            <person name="Thomas B.C."/>
            <person name="Singh A."/>
            <person name="Wilkins M.J."/>
            <person name="Karaoz U."/>
            <person name="Brodie E.L."/>
            <person name="Williams K.H."/>
            <person name="Hubbard S.S."/>
            <person name="Banfield J.F."/>
        </authorList>
    </citation>
    <scope>NUCLEOTIDE SEQUENCE [LARGE SCALE GENOMIC DNA]</scope>
</reference>
<keyword evidence="1" id="KW-1133">Transmembrane helix</keyword>
<keyword evidence="1" id="KW-0472">Membrane</keyword>
<dbReference type="AlphaFoldDB" id="A0A1G2G3E7"/>
<accession>A0A1G2G3E7</accession>
<evidence type="ECO:0000313" key="3">
    <source>
        <dbReference type="Proteomes" id="UP000177480"/>
    </source>
</evidence>
<dbReference type="EMBL" id="MHNK01000002">
    <property type="protein sequence ID" value="OGZ44470.1"/>
    <property type="molecule type" value="Genomic_DNA"/>
</dbReference>
<comment type="caution">
    <text evidence="2">The sequence shown here is derived from an EMBL/GenBank/DDBJ whole genome shotgun (WGS) entry which is preliminary data.</text>
</comment>
<sequence length="428" mass="47335">MTKLQVGIYIGVILITLVVVFIFLGVIPGLRNQTSTSDIIIWGAYPEDMFKTAFAAWRKEHSTISLTYEEKNPNGYRAQILEALAVGNAPDIILLPDSLLHTMQNKLSPVPVISMTEREYKETFASITDIFLQNKQIYGIPFAIDPLVLYWNRDFFASETIALPPSTWDEFLTDARRLTKRTETGNIIRSGAAMGLTTNIPDAVDIVSLLTLQGGISIIDPATHAVTISKTQTTNKITTSPTETALRYYTDFSRREKTSYTWSHTFPKPDEAFVREDLAMFIGRASAFASLSKRSPHINIGISPIPQYSQAPVKIGYGHVLAFTVPLQSSNQATAWQVAVFLAQNAPALTIANDMGLAPARRDVLGAGHSFPPYSVFYEEALRARTWYDPDPARSFPILANMIESVAAGRDTHATVAEASTRLDDLLK</sequence>
<name>A0A1G2G3E7_9BACT</name>
<dbReference type="Proteomes" id="UP000177480">
    <property type="component" value="Unassembled WGS sequence"/>
</dbReference>
<keyword evidence="1" id="KW-0812">Transmembrane</keyword>
<dbReference type="SUPFAM" id="SSF53850">
    <property type="entry name" value="Periplasmic binding protein-like II"/>
    <property type="match status" value="1"/>
</dbReference>
<dbReference type="InterPro" id="IPR006059">
    <property type="entry name" value="SBP"/>
</dbReference>
<dbReference type="Gene3D" id="3.40.190.10">
    <property type="entry name" value="Periplasmic binding protein-like II"/>
    <property type="match status" value="1"/>
</dbReference>